<keyword evidence="3" id="KW-1185">Reference proteome</keyword>
<keyword evidence="1" id="KW-1133">Transmembrane helix</keyword>
<dbReference type="AlphaFoldDB" id="A0A6A6WQN3"/>
<dbReference type="OrthoDB" id="3009728at2759"/>
<dbReference type="EMBL" id="MU002474">
    <property type="protein sequence ID" value="KAF2786402.1"/>
    <property type="molecule type" value="Genomic_DNA"/>
</dbReference>
<feature type="transmembrane region" description="Helical" evidence="1">
    <location>
        <begin position="122"/>
        <end position="141"/>
    </location>
</feature>
<dbReference type="Proteomes" id="UP000799757">
    <property type="component" value="Unassembled WGS sequence"/>
</dbReference>
<evidence type="ECO:0000313" key="2">
    <source>
        <dbReference type="EMBL" id="KAF2786402.1"/>
    </source>
</evidence>
<sequence>MCYDIRPIVYEPVYRKAEDSEAANVWLPCDLTRQKRGQEFRSYSFPISMNFCKMTLRHALYLLLLVSVVVAKFEHFYSGIADAGLQACIANSNFTRETVTQKENCREVFQCVLENTKESWQVILSSASAVLGFIPTVLLLLGNSNEDIIRVHTRFPLLALFLSITNVNKTINRFPMSSASSIQTSAPTSLSLRLGPYGVAGSFHDGRSLPRAKQIVMTLAHGVAAAGAACVIWQTVELAKKAVFCWACWTEFYPLLWICHGVLHHLLSVVCLRVSLGTEDVATSMSGQQVPVSKSRSVLFEPDLTLQSLHAVVKHEKFLRWSKVFLDMMNNVNYL</sequence>
<reference evidence="2" key="1">
    <citation type="journal article" date="2020" name="Stud. Mycol.">
        <title>101 Dothideomycetes genomes: a test case for predicting lifestyles and emergence of pathogens.</title>
        <authorList>
            <person name="Haridas S."/>
            <person name="Albert R."/>
            <person name="Binder M."/>
            <person name="Bloem J."/>
            <person name="Labutti K."/>
            <person name="Salamov A."/>
            <person name="Andreopoulos B."/>
            <person name="Baker S."/>
            <person name="Barry K."/>
            <person name="Bills G."/>
            <person name="Bluhm B."/>
            <person name="Cannon C."/>
            <person name="Castanera R."/>
            <person name="Culley D."/>
            <person name="Daum C."/>
            <person name="Ezra D."/>
            <person name="Gonzalez J."/>
            <person name="Henrissat B."/>
            <person name="Kuo A."/>
            <person name="Liang C."/>
            <person name="Lipzen A."/>
            <person name="Lutzoni F."/>
            <person name="Magnuson J."/>
            <person name="Mondo S."/>
            <person name="Nolan M."/>
            <person name="Ohm R."/>
            <person name="Pangilinan J."/>
            <person name="Park H.-J."/>
            <person name="Ramirez L."/>
            <person name="Alfaro M."/>
            <person name="Sun H."/>
            <person name="Tritt A."/>
            <person name="Yoshinaga Y."/>
            <person name="Zwiers L.-H."/>
            <person name="Turgeon B."/>
            <person name="Goodwin S."/>
            <person name="Spatafora J."/>
            <person name="Crous P."/>
            <person name="Grigoriev I."/>
        </authorList>
    </citation>
    <scope>NUCLEOTIDE SEQUENCE</scope>
    <source>
        <strain evidence="2">CBS 109.77</strain>
    </source>
</reference>
<accession>A0A6A6WQN3</accession>
<feature type="transmembrane region" description="Helical" evidence="1">
    <location>
        <begin position="59"/>
        <end position="77"/>
    </location>
</feature>
<gene>
    <name evidence="2" type="ORF">K505DRAFT_343841</name>
</gene>
<keyword evidence="1" id="KW-0812">Transmembrane</keyword>
<proteinExistence type="predicted"/>
<evidence type="ECO:0000256" key="1">
    <source>
        <dbReference type="SAM" id="Phobius"/>
    </source>
</evidence>
<protein>
    <submittedName>
        <fullName evidence="2">Uncharacterized protein</fullName>
    </submittedName>
</protein>
<keyword evidence="1" id="KW-0472">Membrane</keyword>
<organism evidence="2 3">
    <name type="scientific">Melanomma pulvis-pyrius CBS 109.77</name>
    <dbReference type="NCBI Taxonomy" id="1314802"/>
    <lineage>
        <taxon>Eukaryota</taxon>
        <taxon>Fungi</taxon>
        <taxon>Dikarya</taxon>
        <taxon>Ascomycota</taxon>
        <taxon>Pezizomycotina</taxon>
        <taxon>Dothideomycetes</taxon>
        <taxon>Pleosporomycetidae</taxon>
        <taxon>Pleosporales</taxon>
        <taxon>Melanommataceae</taxon>
        <taxon>Melanomma</taxon>
    </lineage>
</organism>
<name>A0A6A6WQN3_9PLEO</name>
<evidence type="ECO:0000313" key="3">
    <source>
        <dbReference type="Proteomes" id="UP000799757"/>
    </source>
</evidence>